<dbReference type="Pfam" id="PF00172">
    <property type="entry name" value="Zn_clus"/>
    <property type="match status" value="1"/>
</dbReference>
<evidence type="ECO:0000313" key="4">
    <source>
        <dbReference type="EMBL" id="KAG5925717.1"/>
    </source>
</evidence>
<feature type="compositionally biased region" description="Low complexity" evidence="2">
    <location>
        <begin position="230"/>
        <end position="265"/>
    </location>
</feature>
<dbReference type="GO" id="GO:0000981">
    <property type="term" value="F:DNA-binding transcription factor activity, RNA polymerase II-specific"/>
    <property type="evidence" value="ECO:0007669"/>
    <property type="project" value="InterPro"/>
</dbReference>
<protein>
    <recommendedName>
        <fullName evidence="3">Zn(2)-C6 fungal-type domain-containing protein</fullName>
    </recommendedName>
</protein>
<dbReference type="PROSITE" id="PS50048">
    <property type="entry name" value="ZN2_CY6_FUNGAL_2"/>
    <property type="match status" value="1"/>
</dbReference>
<dbReference type="PANTHER" id="PTHR35392:SF5">
    <property type="entry name" value="ZN(2)-C6 FUNGAL-TYPE DOMAIN-CONTAINING PROTEIN"/>
    <property type="match status" value="1"/>
</dbReference>
<evidence type="ECO:0000256" key="2">
    <source>
        <dbReference type="SAM" id="MobiDB-lite"/>
    </source>
</evidence>
<evidence type="ECO:0000313" key="5">
    <source>
        <dbReference type="Proteomes" id="UP000811619"/>
    </source>
</evidence>
<dbReference type="EMBL" id="SRPY01000344">
    <property type="protein sequence ID" value="KAG5925717.1"/>
    <property type="molecule type" value="Genomic_DNA"/>
</dbReference>
<dbReference type="AlphaFoldDB" id="A0A8K0J6B0"/>
<dbReference type="PANTHER" id="PTHR35392">
    <property type="entry name" value="ZN(II)2CYS6 TRANSCRIPTION FACTOR (EUROFUNG)-RELATED-RELATED"/>
    <property type="match status" value="1"/>
</dbReference>
<evidence type="ECO:0000259" key="3">
    <source>
        <dbReference type="PROSITE" id="PS50048"/>
    </source>
</evidence>
<feature type="region of interest" description="Disordered" evidence="2">
    <location>
        <begin position="200"/>
        <end position="272"/>
    </location>
</feature>
<dbReference type="InterPro" id="IPR052973">
    <property type="entry name" value="Fungal_sec-metab_reg_TF"/>
</dbReference>
<accession>A0A8K0J6B0</accession>
<dbReference type="Proteomes" id="UP000811619">
    <property type="component" value="Unassembled WGS sequence"/>
</dbReference>
<feature type="compositionally biased region" description="Polar residues" evidence="2">
    <location>
        <begin position="1"/>
        <end position="12"/>
    </location>
</feature>
<dbReference type="InterPro" id="IPR036864">
    <property type="entry name" value="Zn2-C6_fun-type_DNA-bd_sf"/>
</dbReference>
<name>A0A8K0J6B0_9HYPO</name>
<feature type="compositionally biased region" description="Pro residues" evidence="2">
    <location>
        <begin position="214"/>
        <end position="223"/>
    </location>
</feature>
<sequence length="780" mass="85857">MASVSSHTSPHSLTHDFESTGDDESWQYLDYSSNASAPESVGFLPSPASGSLSGFALVGHAHPTASQSASPLFLVDVDQTAFSPGESILAGEAAQSSDGFLTGGSTAVAAGWGAASSGDVPFVVSEDDVLDDVTSLMATFGPDFFSTSMNQSAPSVDPPADATAPSGFAQDPVTTASWYENGQTWTLAQMMVSFDNLAPSPHSSNYTPSTSSVSPPPPPPRPVAPGKLEASPSSFPSSSSSSSSSPSASESASLSSASPLPTSRAGKARVKKRKAEVSGRFVIMTPNSIHAQAQAGQPKLFECSDAMRCSRRGRKGPLPSMSAQDALEVRRLGACYYCNSRKVKCDTRRPCQHCKRLMLQVPQVVCWRFQDFLPVLFPDFIRAHLRRESMAAFLRDNMDGWLPAGGGTEPQQYRGASCSVDLFSGPRFGAVLSVQARFFVPKTCEVLQHWHLHPVHGRARIQSNGSAPIGVELDTPAQRDDLRKRVKAYVQNILREPCFAEQVTDSLRSTRLPWKVLRIVQTYARQSGSHLVKRALAVYAMHYIMTRHLCLTSISILALRSSGLVPQNTPWVTARVLSRQVKSLIDELIMREMEHIFDAFAKTLRARHRREWAPCTAAFLVLCLFMEAVETTAENFALAQNEIRRRNTSPPEYVGDFALNVCRELENLPFKQFAYRFHSIFQTHDRDATATAKSFNPLFDDGFMERGELDEPAADMVRSMRELFYGENWRDLQFLADDELILHRREHARPIESSFLYTGRLVAKFLLSFTDENIIFGGQI</sequence>
<keyword evidence="1" id="KW-0539">Nucleus</keyword>
<dbReference type="CDD" id="cd00067">
    <property type="entry name" value="GAL4"/>
    <property type="match status" value="1"/>
</dbReference>
<comment type="caution">
    <text evidence="4">The sequence shown here is derived from an EMBL/GenBank/DDBJ whole genome shotgun (WGS) entry which is preliminary data.</text>
</comment>
<dbReference type="InterPro" id="IPR001138">
    <property type="entry name" value="Zn2Cys6_DnaBD"/>
</dbReference>
<feature type="region of interest" description="Disordered" evidence="2">
    <location>
        <begin position="150"/>
        <end position="171"/>
    </location>
</feature>
<evidence type="ECO:0000256" key="1">
    <source>
        <dbReference type="ARBA" id="ARBA00023242"/>
    </source>
</evidence>
<dbReference type="SUPFAM" id="SSF57701">
    <property type="entry name" value="Zn2/Cys6 DNA-binding domain"/>
    <property type="match status" value="1"/>
</dbReference>
<dbReference type="OrthoDB" id="4226666at2759"/>
<proteinExistence type="predicted"/>
<dbReference type="GO" id="GO:0008270">
    <property type="term" value="F:zinc ion binding"/>
    <property type="evidence" value="ECO:0007669"/>
    <property type="project" value="InterPro"/>
</dbReference>
<dbReference type="Gene3D" id="4.10.240.10">
    <property type="entry name" value="Zn(2)-C6 fungal-type DNA-binding domain"/>
    <property type="match status" value="1"/>
</dbReference>
<reference evidence="4" key="1">
    <citation type="journal article" date="2020" name="bioRxiv">
        <title>Whole genome comparisons of ergot fungi reveals the divergence and evolution of species within the genus Claviceps are the result of varying mechanisms driving genome evolution and host range expansion.</title>
        <authorList>
            <person name="Wyka S.A."/>
            <person name="Mondo S.J."/>
            <person name="Liu M."/>
            <person name="Dettman J."/>
            <person name="Nalam V."/>
            <person name="Broders K.D."/>
        </authorList>
    </citation>
    <scope>NUCLEOTIDE SEQUENCE</scope>
    <source>
        <strain evidence="4">CCC 489</strain>
    </source>
</reference>
<feature type="domain" description="Zn(2)-C6 fungal-type" evidence="3">
    <location>
        <begin position="334"/>
        <end position="366"/>
    </location>
</feature>
<organism evidence="4 5">
    <name type="scientific">Claviceps africana</name>
    <dbReference type="NCBI Taxonomy" id="83212"/>
    <lineage>
        <taxon>Eukaryota</taxon>
        <taxon>Fungi</taxon>
        <taxon>Dikarya</taxon>
        <taxon>Ascomycota</taxon>
        <taxon>Pezizomycotina</taxon>
        <taxon>Sordariomycetes</taxon>
        <taxon>Hypocreomycetidae</taxon>
        <taxon>Hypocreales</taxon>
        <taxon>Clavicipitaceae</taxon>
        <taxon>Claviceps</taxon>
    </lineage>
</organism>
<keyword evidence="5" id="KW-1185">Reference proteome</keyword>
<feature type="compositionally biased region" description="Low complexity" evidence="2">
    <location>
        <begin position="200"/>
        <end position="213"/>
    </location>
</feature>
<feature type="region of interest" description="Disordered" evidence="2">
    <location>
        <begin position="1"/>
        <end position="20"/>
    </location>
</feature>
<gene>
    <name evidence="4" type="ORF">E4U42_004027</name>
</gene>